<dbReference type="VEuPathDB" id="FungiDB:HZS61_011168"/>
<dbReference type="VEuPathDB" id="FungiDB:FOMG_18201"/>
<dbReference type="Gene3D" id="4.10.240.10">
    <property type="entry name" value="Zn(2)-C6 fungal-type DNA-binding domain"/>
    <property type="match status" value="1"/>
</dbReference>
<organism evidence="4 5">
    <name type="scientific">Fusarium oxysporum</name>
    <name type="common">Fusarium vascular wilt</name>
    <dbReference type="NCBI Taxonomy" id="5507"/>
    <lineage>
        <taxon>Eukaryota</taxon>
        <taxon>Fungi</taxon>
        <taxon>Dikarya</taxon>
        <taxon>Ascomycota</taxon>
        <taxon>Pezizomycotina</taxon>
        <taxon>Sordariomycetes</taxon>
        <taxon>Hypocreomycetidae</taxon>
        <taxon>Hypocreales</taxon>
        <taxon>Nectriaceae</taxon>
        <taxon>Fusarium</taxon>
        <taxon>Fusarium oxysporum species complex</taxon>
    </lineage>
</organism>
<feature type="compositionally biased region" description="Low complexity" evidence="2">
    <location>
        <begin position="483"/>
        <end position="504"/>
    </location>
</feature>
<dbReference type="PROSITE" id="PS50048">
    <property type="entry name" value="ZN2_CY6_FUNGAL_2"/>
    <property type="match status" value="1"/>
</dbReference>
<evidence type="ECO:0000313" key="4">
    <source>
        <dbReference type="EMBL" id="RKK87918.1"/>
    </source>
</evidence>
<feature type="compositionally biased region" description="Low complexity" evidence="2">
    <location>
        <begin position="1062"/>
        <end position="1078"/>
    </location>
</feature>
<dbReference type="VEuPathDB" id="FungiDB:FOC4_g10013861"/>
<dbReference type="VEuPathDB" id="FungiDB:FOXG_14017"/>
<feature type="region of interest" description="Disordered" evidence="2">
    <location>
        <begin position="1"/>
        <end position="58"/>
    </location>
</feature>
<comment type="caution">
    <text evidence="4">The sequence shown here is derived from an EMBL/GenBank/DDBJ whole genome shotgun (WGS) entry which is preliminary data.</text>
</comment>
<feature type="compositionally biased region" description="Basic and acidic residues" evidence="2">
    <location>
        <begin position="528"/>
        <end position="539"/>
    </location>
</feature>
<feature type="compositionally biased region" description="Pro residues" evidence="2">
    <location>
        <begin position="556"/>
        <end position="570"/>
    </location>
</feature>
<dbReference type="VEuPathDB" id="FungiDB:HZS61_011169"/>
<dbReference type="GO" id="GO:0000981">
    <property type="term" value="F:DNA-binding transcription factor activity, RNA polymerase II-specific"/>
    <property type="evidence" value="ECO:0007669"/>
    <property type="project" value="InterPro"/>
</dbReference>
<feature type="region of interest" description="Disordered" evidence="2">
    <location>
        <begin position="1490"/>
        <end position="1537"/>
    </location>
</feature>
<feature type="compositionally biased region" description="Pro residues" evidence="2">
    <location>
        <begin position="505"/>
        <end position="527"/>
    </location>
</feature>
<feature type="compositionally biased region" description="Polar residues" evidence="2">
    <location>
        <begin position="954"/>
        <end position="967"/>
    </location>
</feature>
<dbReference type="Pfam" id="PF00172">
    <property type="entry name" value="Zn_clus"/>
    <property type="match status" value="1"/>
</dbReference>
<dbReference type="EMBL" id="MRCY01000394">
    <property type="protein sequence ID" value="RKK87918.1"/>
    <property type="molecule type" value="Genomic_DNA"/>
</dbReference>
<dbReference type="VEuPathDB" id="FungiDB:FOIG_07106"/>
<feature type="domain" description="Zn(2)-C6 fungal-type" evidence="3">
    <location>
        <begin position="646"/>
        <end position="675"/>
    </location>
</feature>
<dbReference type="SUPFAM" id="SSF57701">
    <property type="entry name" value="Zn2/Cys6 DNA-binding domain"/>
    <property type="match status" value="1"/>
</dbReference>
<evidence type="ECO:0000259" key="3">
    <source>
        <dbReference type="PROSITE" id="PS50048"/>
    </source>
</evidence>
<dbReference type="SMART" id="SM00066">
    <property type="entry name" value="GAL4"/>
    <property type="match status" value="1"/>
</dbReference>
<evidence type="ECO:0000256" key="2">
    <source>
        <dbReference type="SAM" id="MobiDB-lite"/>
    </source>
</evidence>
<sequence length="1537" mass="172536">MASRRRHKKKDVPNAEFAEYISPDYEGPGCPSKPEDRLTHTTQRHKIPKRSITERKPKEEDDPLVICPYHRPDHLCRRSNLARCRKKAFEKFKSRGTDHLVKARERLYGRIKNSKQCTRIHENSKCMSKCMSTLELGEPITKRDYIRGNWEEGSNKFVICSREEAQEILRETGPPRLPILILPIPNDEVGRRKLIRYRHKLIRRIKSGPPLHVFDYSKAANNHDPELMPAEQTMQQYEGGKGPVLNILNIPMDSEEEDWMSKIKGFDLVPEICVEAKKRGIDLSSLLKAIRVNLVATPDAMSLDHIDKHRFITRLKLWSGYKFWNIACEQDRKMLEEVVKSGEYSGKRFTIFLEAGCELIQPAGTLHSVLSHDENAITSCFMYWHPSMIQDILDQTLFEIRNPDITNDAHVSCFVQAMEILFDFWEDGKPGFPDIEEMSKAEDTLEPVLSIIVLPFLLQALLGIALLDLSNVCHRELEPHPPVQDYHQQQQQPQHPPQQQHAQQYPPPPPSPAHPTDYPYPPYGPRDPPVKRGRTEDGHQPNSTGHASEGMLSTPHHPPTSLPPPPPPPGTYLDNPPRHVNYEDAPSMHPTLGDYRAPSFLPPTSVPHQTPYEQHGGYPSIPHEPFYDVYSSSGPAKKKNNRASQACDSCRHLKAKCDEMKPCRTCKEKRVDCKYRDPVPKAADKAQADILECLGSAQTSLNSIISHLGGFDQRLVQIESLLSKRIATSAPETELSVEDEYKRAPASPYVANSGSVDPYYNGAHRDHPSSEPMPLRMMAEDEMEVEPGPPVPPGEPAIPINHTTLAGLLLEWPSIRELTKHHVEREGVRYISEYPISQEQNRGVLIVYGRGEDSHPSRRVREPTDYVNLDMVDDSSNMVSPSPATDWGQLGGLSPPDQVEYKGGVLVDGNPDFSETKVWAYVESFKENILNMHPIIQPKLLDYWVRHFLDNLPASQPRSAKPQTSKPTFAVGGGSQTEEVAGSKRKRSPGPDGSEPPPPAPSRTGRPDRSIHTALVLTVLALGKVCLHRDNVPDVVHPTEPPSHDSPVIRNGAIPPRANRCSGSEYPSHSHSSGLPSPKAEAGENPDNCPSVRGGGASGAGHLPKKNCEVIPGLEYFAYATDILGNHTGAYNNMEDVYANIFAGLYHGQLGRPMESFAFIHRASHKLQVIMRPSLDKMRRIKRNNEFIQETKYNHLSLAFWTCLQLESDLIAEMPLPPSGLLSYEDDMPHPNMSLLEGFDQRILDSYPGQLYLRTHLNSIHRMFYAPEDPAKPGKDKFRNVGVVSDAVSGMHWVAPSFAFREDDPPADNILAARLRAKYWGAQVITYRPFIRQILQFSDSLKNHASSPNFPSVSSEFRQDITAPAIHPKARTHGDIDPQVVEFAKKGITALIESTRAFHGLGDKRPIITNVFGTAHAQWGNLLILSAAFRDPILRTYVDEELLRTLFHKTIQFLRQSATATSALRTDMHILEGLQRDLFSYDPRTNSSFSVGTSAPGCHTPRPVSMAAPPQMPHSMGDQGYPRSMTHSSHMNPFLRQ</sequence>
<dbReference type="InterPro" id="IPR036864">
    <property type="entry name" value="Zn2-C6_fun-type_DNA-bd_sf"/>
</dbReference>
<dbReference type="Proteomes" id="UP000285860">
    <property type="component" value="Unassembled WGS sequence"/>
</dbReference>
<dbReference type="InterPro" id="IPR001138">
    <property type="entry name" value="Zn2Cys6_DnaBD"/>
</dbReference>
<feature type="region of interest" description="Disordered" evidence="2">
    <location>
        <begin position="954"/>
        <end position="1008"/>
    </location>
</feature>
<keyword evidence="1" id="KW-0539">Nucleus</keyword>
<protein>
    <recommendedName>
        <fullName evidence="3">Zn(2)-C6 fungal-type domain-containing protein</fullName>
    </recommendedName>
</protein>
<feature type="region of interest" description="Disordered" evidence="2">
    <location>
        <begin position="478"/>
        <end position="644"/>
    </location>
</feature>
<evidence type="ECO:0000313" key="5">
    <source>
        <dbReference type="Proteomes" id="UP000285860"/>
    </source>
</evidence>
<dbReference type="CDD" id="cd00067">
    <property type="entry name" value="GAL4"/>
    <property type="match status" value="1"/>
</dbReference>
<dbReference type="GO" id="GO:0008270">
    <property type="term" value="F:zinc ion binding"/>
    <property type="evidence" value="ECO:0007669"/>
    <property type="project" value="InterPro"/>
</dbReference>
<name>A0A420P5X3_FUSOX</name>
<feature type="compositionally biased region" description="Basic residues" evidence="2">
    <location>
        <begin position="1"/>
        <end position="10"/>
    </location>
</feature>
<dbReference type="VEuPathDB" id="FungiDB:FOC1_g10012848"/>
<proteinExistence type="predicted"/>
<dbReference type="PANTHER" id="PTHR47785:SF4">
    <property type="entry name" value="ZN(II)2CYS6 TRANSCRIPTION FACTOR (EUROFUNG)"/>
    <property type="match status" value="1"/>
</dbReference>
<dbReference type="VEuPathDB" id="FungiDB:FOZG_11198"/>
<accession>A0A420P5X3</accession>
<feature type="region of interest" description="Disordered" evidence="2">
    <location>
        <begin position="1035"/>
        <end position="1101"/>
    </location>
</feature>
<dbReference type="PROSITE" id="PS00463">
    <property type="entry name" value="ZN2_CY6_FUNGAL_1"/>
    <property type="match status" value="1"/>
</dbReference>
<dbReference type="VEuPathDB" id="FungiDB:FOXG_06927"/>
<reference evidence="4 5" key="1">
    <citation type="journal article" date="2018" name="Sci. Rep.">
        <title>Characterisation of pathogen-specific regions and novel effector candidates in Fusarium oxysporum f. sp. cepae.</title>
        <authorList>
            <person name="Armitage A.D."/>
            <person name="Taylor A."/>
            <person name="Sobczyk M.K."/>
            <person name="Baxter L."/>
            <person name="Greenfield B.P."/>
            <person name="Bates H.J."/>
            <person name="Wilson F."/>
            <person name="Jackson A.C."/>
            <person name="Ott S."/>
            <person name="Harrison R.J."/>
            <person name="Clarkson J.P."/>
        </authorList>
    </citation>
    <scope>NUCLEOTIDE SEQUENCE [LARGE SCALE GENOMIC DNA]</scope>
    <source>
        <strain evidence="4 5">Fo_A28</strain>
    </source>
</reference>
<dbReference type="VEuPathDB" id="FungiDB:FOC1_g10001253"/>
<dbReference type="InterPro" id="IPR053181">
    <property type="entry name" value="EcdB-like_regulator"/>
</dbReference>
<dbReference type="PANTHER" id="PTHR47785">
    <property type="entry name" value="ZN(II)2CYS6 TRANSCRIPTION FACTOR (EUROFUNG)-RELATED-RELATED"/>
    <property type="match status" value="1"/>
</dbReference>
<evidence type="ECO:0000256" key="1">
    <source>
        <dbReference type="ARBA" id="ARBA00023242"/>
    </source>
</evidence>
<gene>
    <name evidence="4" type="ORF">BFJ68_g16996</name>
</gene>